<organism evidence="1 2">
    <name type="scientific">Rhododendron molle</name>
    <name type="common">Chinese azalea</name>
    <name type="synonym">Azalea mollis</name>
    <dbReference type="NCBI Taxonomy" id="49168"/>
    <lineage>
        <taxon>Eukaryota</taxon>
        <taxon>Viridiplantae</taxon>
        <taxon>Streptophyta</taxon>
        <taxon>Embryophyta</taxon>
        <taxon>Tracheophyta</taxon>
        <taxon>Spermatophyta</taxon>
        <taxon>Magnoliopsida</taxon>
        <taxon>eudicotyledons</taxon>
        <taxon>Gunneridae</taxon>
        <taxon>Pentapetalae</taxon>
        <taxon>asterids</taxon>
        <taxon>Ericales</taxon>
        <taxon>Ericaceae</taxon>
        <taxon>Ericoideae</taxon>
        <taxon>Rhodoreae</taxon>
        <taxon>Rhododendron</taxon>
    </lineage>
</organism>
<proteinExistence type="predicted"/>
<reference evidence="1" key="1">
    <citation type="submission" date="2022-02" db="EMBL/GenBank/DDBJ databases">
        <title>Plant Genome Project.</title>
        <authorList>
            <person name="Zhang R.-G."/>
        </authorList>
    </citation>
    <scope>NUCLEOTIDE SEQUENCE</scope>
    <source>
        <strain evidence="1">AT1</strain>
    </source>
</reference>
<accession>A0ACC0LHK0</accession>
<name>A0ACC0LHK0_RHOML</name>
<evidence type="ECO:0000313" key="1">
    <source>
        <dbReference type="EMBL" id="KAI8528243.1"/>
    </source>
</evidence>
<protein>
    <submittedName>
        <fullName evidence="1">Uncharacterized protein</fullName>
    </submittedName>
</protein>
<comment type="caution">
    <text evidence="1">The sequence shown here is derived from an EMBL/GenBank/DDBJ whole genome shotgun (WGS) entry which is preliminary data.</text>
</comment>
<gene>
    <name evidence="1" type="ORF">RHMOL_Rhmol12G0135500</name>
</gene>
<sequence>MKRRYPDNLMAEAVNCLSKRYLVHPNLGKDRKSTRVGARLISLAVDCSEPELSKRPVSVRPFLERFDDIVTLIGLEREG</sequence>
<evidence type="ECO:0000313" key="2">
    <source>
        <dbReference type="Proteomes" id="UP001062846"/>
    </source>
</evidence>
<dbReference type="EMBL" id="CM046399">
    <property type="protein sequence ID" value="KAI8528243.1"/>
    <property type="molecule type" value="Genomic_DNA"/>
</dbReference>
<dbReference type="Proteomes" id="UP001062846">
    <property type="component" value="Chromosome 12"/>
</dbReference>
<keyword evidence="2" id="KW-1185">Reference proteome</keyword>